<proteinExistence type="predicted"/>
<dbReference type="InterPro" id="IPR015406">
    <property type="entry name" value="GpJ_CSF"/>
</dbReference>
<accession>A0A4S5BJ15</accession>
<sequence length="654" mass="68834">MSGKPKNTKALRVSKDTGAASLPGLPSVATGNASLDAWLRAATEHLEVRGGARGNDAERALTQRDLKELKAAADALGGVASQEADAGQTVPIVLPGGGSASIAIDAFEKAIKDTKLYKNLMMRLDDPRRFDDLRGEVREELLRDLAKEAASRGSAITSVEKLIQEAYLSLVMRINTVTSAVGDAASGVRQTAFATSENGRAQAGIINQLSASLGNYYQDGTPGRADLEQQMTVTADRMEGLRAQYTLKVMAGGALAGYGIAAEEVNGQPSSAFIIGANKFAIVDPDTYSAGLTNTPDAAHLPFGVDTYGIYLNNNVYIKGSVRIDTSGKTLIQGLRGSVDLYRTGSWSDTSARNLVWTALGNPGTPTNNNHLVIGDTVTATSAGLSVVRAWMGSSWQNPGMVLNGDFLINGSVAAEKIDTRGLTIKDNNGNVIFGAGVGLNVSQINGLGTLATQNQVNIGWDTQYSNVMIDGELIRTSDLVSRLSRINSGNISTFIDGLAITTAYIGNAAIETLKVKGGDITSMHVMQYPGQLQVAGNSTGWTQIASVGINMAAGSSGVVLMFDSATHIADLGGGTASYTANEIRILRVRDGALLAYTNRHNINLLWMDMKLSAFDASPVGGYNEYIVQFKPLTSTGGTWTLGNRALIAVGGKR</sequence>
<evidence type="ECO:0000313" key="3">
    <source>
        <dbReference type="EMBL" id="THJ32417.1"/>
    </source>
</evidence>
<dbReference type="RefSeq" id="WP_136406914.1">
    <property type="nucleotide sequence ID" value="NZ_SSWX01000015.1"/>
</dbReference>
<comment type="caution">
    <text evidence="3">The sequence shown here is derived from an EMBL/GenBank/DDBJ whole genome shotgun (WGS) entry which is preliminary data.</text>
</comment>
<protein>
    <submittedName>
        <fullName evidence="3">DUF1983 domain-containing protein</fullName>
    </submittedName>
</protein>
<feature type="domain" description="Tip attachment protein J central straight fiber" evidence="2">
    <location>
        <begin position="227"/>
        <end position="286"/>
    </location>
</feature>
<name>A0A4S5BJ15_9BURK</name>
<evidence type="ECO:0000313" key="4">
    <source>
        <dbReference type="Proteomes" id="UP000306236"/>
    </source>
</evidence>
<gene>
    <name evidence="3" type="ORF">E8K88_12010</name>
</gene>
<evidence type="ECO:0000256" key="1">
    <source>
        <dbReference type="SAM" id="MobiDB-lite"/>
    </source>
</evidence>
<dbReference type="Pfam" id="PF09327">
    <property type="entry name" value="Phage_Tail_Tip"/>
    <property type="match status" value="1"/>
</dbReference>
<dbReference type="AlphaFoldDB" id="A0A4S5BJ15"/>
<dbReference type="Proteomes" id="UP000306236">
    <property type="component" value="Unassembled WGS sequence"/>
</dbReference>
<organism evidence="3 4">
    <name type="scientific">Lampropedia aestuarii</name>
    <dbReference type="NCBI Taxonomy" id="2562762"/>
    <lineage>
        <taxon>Bacteria</taxon>
        <taxon>Pseudomonadati</taxon>
        <taxon>Pseudomonadota</taxon>
        <taxon>Betaproteobacteria</taxon>
        <taxon>Burkholderiales</taxon>
        <taxon>Comamonadaceae</taxon>
        <taxon>Lampropedia</taxon>
    </lineage>
</organism>
<keyword evidence="4" id="KW-1185">Reference proteome</keyword>
<feature type="region of interest" description="Disordered" evidence="1">
    <location>
        <begin position="1"/>
        <end position="26"/>
    </location>
</feature>
<dbReference type="EMBL" id="SSWX01000015">
    <property type="protein sequence ID" value="THJ32417.1"/>
    <property type="molecule type" value="Genomic_DNA"/>
</dbReference>
<reference evidence="3 4" key="1">
    <citation type="submission" date="2019-04" db="EMBL/GenBank/DDBJ databases">
        <title>Lampropedia sp YIM MLB12 draf genome.</title>
        <authorList>
            <person name="Wang Y.-X."/>
        </authorList>
    </citation>
    <scope>NUCLEOTIDE SEQUENCE [LARGE SCALE GENOMIC DNA]</scope>
    <source>
        <strain evidence="3 4">YIM MLB12</strain>
    </source>
</reference>
<evidence type="ECO:0000259" key="2">
    <source>
        <dbReference type="Pfam" id="PF09327"/>
    </source>
</evidence>
<dbReference type="OrthoDB" id="8888131at2"/>